<organism evidence="7 8">
    <name type="scientific">Paraglaciecola mesophila</name>
    <dbReference type="NCBI Taxonomy" id="197222"/>
    <lineage>
        <taxon>Bacteria</taxon>
        <taxon>Pseudomonadati</taxon>
        <taxon>Pseudomonadota</taxon>
        <taxon>Gammaproteobacteria</taxon>
        <taxon>Alteromonadales</taxon>
        <taxon>Alteromonadaceae</taxon>
        <taxon>Paraglaciecola</taxon>
    </lineage>
</organism>
<reference evidence="7 8" key="1">
    <citation type="submission" date="2024-03" db="EMBL/GenBank/DDBJ databases">
        <title>Community enrichment and isolation of bacterial strains for fucoidan degradation.</title>
        <authorList>
            <person name="Sichert A."/>
        </authorList>
    </citation>
    <scope>NUCLEOTIDE SEQUENCE [LARGE SCALE GENOMIC DNA]</scope>
    <source>
        <strain evidence="7 8">AS12</strain>
    </source>
</reference>
<feature type="transmembrane region" description="Helical" evidence="6">
    <location>
        <begin position="103"/>
        <end position="122"/>
    </location>
</feature>
<feature type="transmembrane region" description="Helical" evidence="6">
    <location>
        <begin position="134"/>
        <end position="158"/>
    </location>
</feature>
<proteinExistence type="predicted"/>
<feature type="transmembrane region" description="Helical" evidence="6">
    <location>
        <begin position="309"/>
        <end position="330"/>
    </location>
</feature>
<evidence type="ECO:0000313" key="7">
    <source>
        <dbReference type="EMBL" id="MEM5496994.1"/>
    </source>
</evidence>
<feature type="transmembrane region" description="Helical" evidence="6">
    <location>
        <begin position="5"/>
        <end position="29"/>
    </location>
</feature>
<evidence type="ECO:0000256" key="1">
    <source>
        <dbReference type="ARBA" id="ARBA00004651"/>
    </source>
</evidence>
<feature type="transmembrane region" description="Helical" evidence="6">
    <location>
        <begin position="271"/>
        <end position="297"/>
    </location>
</feature>
<dbReference type="InterPro" id="IPR050833">
    <property type="entry name" value="Poly_Biosynth_Transport"/>
</dbReference>
<evidence type="ECO:0000256" key="6">
    <source>
        <dbReference type="SAM" id="Phobius"/>
    </source>
</evidence>
<comment type="subcellular location">
    <subcellularLocation>
        <location evidence="1">Cell membrane</location>
        <topology evidence="1">Multi-pass membrane protein</topology>
    </subcellularLocation>
</comment>
<feature type="transmembrane region" description="Helical" evidence="6">
    <location>
        <begin position="363"/>
        <end position="385"/>
    </location>
</feature>
<gene>
    <name evidence="7" type="ORF">WNY77_06265</name>
</gene>
<name>A0ABU9SU44_9ALTE</name>
<accession>A0ABU9SU44</accession>
<keyword evidence="8" id="KW-1185">Reference proteome</keyword>
<feature type="transmembrane region" description="Helical" evidence="6">
    <location>
        <begin position="164"/>
        <end position="185"/>
    </location>
</feature>
<dbReference type="Proteomes" id="UP001461163">
    <property type="component" value="Unassembled WGS sequence"/>
</dbReference>
<keyword evidence="4 6" id="KW-1133">Transmembrane helix</keyword>
<feature type="transmembrane region" description="Helical" evidence="6">
    <location>
        <begin position="35"/>
        <end position="54"/>
    </location>
</feature>
<comment type="caution">
    <text evidence="7">The sequence shown here is derived from an EMBL/GenBank/DDBJ whole genome shotgun (WGS) entry which is preliminary data.</text>
</comment>
<feature type="transmembrane region" description="Helical" evidence="6">
    <location>
        <begin position="233"/>
        <end position="251"/>
    </location>
</feature>
<dbReference type="PANTHER" id="PTHR30250:SF11">
    <property type="entry name" value="O-ANTIGEN TRANSPORTER-RELATED"/>
    <property type="match status" value="1"/>
</dbReference>
<evidence type="ECO:0000256" key="5">
    <source>
        <dbReference type="ARBA" id="ARBA00023136"/>
    </source>
</evidence>
<feature type="transmembrane region" description="Helical" evidence="6">
    <location>
        <begin position="197"/>
        <end position="213"/>
    </location>
</feature>
<feature type="transmembrane region" description="Helical" evidence="6">
    <location>
        <begin position="75"/>
        <end position="97"/>
    </location>
</feature>
<feature type="transmembrane region" description="Helical" evidence="6">
    <location>
        <begin position="337"/>
        <end position="357"/>
    </location>
</feature>
<evidence type="ECO:0000313" key="8">
    <source>
        <dbReference type="Proteomes" id="UP001461163"/>
    </source>
</evidence>
<dbReference type="RefSeq" id="WP_033185947.1">
    <property type="nucleotide sequence ID" value="NZ_JBBMQS010000003.1"/>
</dbReference>
<evidence type="ECO:0000256" key="2">
    <source>
        <dbReference type="ARBA" id="ARBA00022475"/>
    </source>
</evidence>
<keyword evidence="2" id="KW-1003">Cell membrane</keyword>
<dbReference type="Pfam" id="PF13440">
    <property type="entry name" value="Polysacc_synt_3"/>
    <property type="match status" value="1"/>
</dbReference>
<evidence type="ECO:0000256" key="3">
    <source>
        <dbReference type="ARBA" id="ARBA00022692"/>
    </source>
</evidence>
<keyword evidence="3 6" id="KW-0812">Transmembrane</keyword>
<protein>
    <submittedName>
        <fullName evidence="7">Oligosaccharide flippase family protein</fullName>
    </submittedName>
</protein>
<keyword evidence="5 6" id="KW-0472">Membrane</keyword>
<dbReference type="PANTHER" id="PTHR30250">
    <property type="entry name" value="PST FAMILY PREDICTED COLANIC ACID TRANSPORTER"/>
    <property type="match status" value="1"/>
</dbReference>
<evidence type="ECO:0000256" key="4">
    <source>
        <dbReference type="ARBA" id="ARBA00022989"/>
    </source>
</evidence>
<sequence length="393" mass="44809">MFKKLFYYGGFSVGTTLFGVFSLPVLTAFLTPSEYGVLGLALTVLALLLPLNTFSNEHNVQKLRTNSSLDEYYSYWSALCSFSFLVLTVAFLLAIVIVYLFNLSTVFCLIPALAFARAFRLLKQAELTVTEREFLYGMSTLLVAVLSFIITFSVFYFYNSSASIRVFGLLLAEFLVCVVVLKIKFDFQFNVVKIREIMLFGFPLMISVIPAWFINESSRFFLLRYLSLTEVGFFTLAFQISAIYLQFNTVLANTFVKRILENIEEAFKFKFVSLIFSIQIVCVLTFLVSMNLFGGYFLPDSYLSSLTTANYLVIGAFFQSLGLLPSYYLSYYRSTKFRLYSLIVAAVVAIFLNFFLIPNYGTLGAALSYITAMLTYSLTLWFVVIRKKRNFNI</sequence>
<dbReference type="EMBL" id="JBBMQS010000003">
    <property type="protein sequence ID" value="MEM5496994.1"/>
    <property type="molecule type" value="Genomic_DNA"/>
</dbReference>